<accession>A0A0P1ATQ3</accession>
<dbReference type="OMA" id="YKLDAIE"/>
<feature type="compositionally biased region" description="Polar residues" evidence="1">
    <location>
        <begin position="218"/>
        <end position="236"/>
    </location>
</feature>
<dbReference type="GeneID" id="36397042"/>
<organism evidence="2 3">
    <name type="scientific">Plasmopara halstedii</name>
    <name type="common">Downy mildew of sunflower</name>
    <dbReference type="NCBI Taxonomy" id="4781"/>
    <lineage>
        <taxon>Eukaryota</taxon>
        <taxon>Sar</taxon>
        <taxon>Stramenopiles</taxon>
        <taxon>Oomycota</taxon>
        <taxon>Peronosporomycetes</taxon>
        <taxon>Peronosporales</taxon>
        <taxon>Peronosporaceae</taxon>
        <taxon>Plasmopara</taxon>
    </lineage>
</organism>
<dbReference type="Proteomes" id="UP000054928">
    <property type="component" value="Unassembled WGS sequence"/>
</dbReference>
<dbReference type="PANTHER" id="PTHR33324:SF2">
    <property type="entry name" value="MYB_SANT-LIKE DNA-BINDING DOMAIN-CONTAINING PROTEIN"/>
    <property type="match status" value="1"/>
</dbReference>
<dbReference type="EMBL" id="CCYD01001640">
    <property type="protein sequence ID" value="CEG45706.1"/>
    <property type="molecule type" value="Genomic_DNA"/>
</dbReference>
<evidence type="ECO:0000313" key="3">
    <source>
        <dbReference type="Proteomes" id="UP000054928"/>
    </source>
</evidence>
<proteinExistence type="predicted"/>
<feature type="region of interest" description="Disordered" evidence="1">
    <location>
        <begin position="218"/>
        <end position="282"/>
    </location>
</feature>
<dbReference type="OrthoDB" id="96345at2759"/>
<feature type="region of interest" description="Disordered" evidence="1">
    <location>
        <begin position="1"/>
        <end position="22"/>
    </location>
</feature>
<keyword evidence="3" id="KW-1185">Reference proteome</keyword>
<evidence type="ECO:0000313" key="2">
    <source>
        <dbReference type="EMBL" id="CEG45706.1"/>
    </source>
</evidence>
<dbReference type="PANTHER" id="PTHR33324">
    <property type="entry name" value="EXPRESSED PROTEIN"/>
    <property type="match status" value="1"/>
</dbReference>
<dbReference type="AlphaFoldDB" id="A0A0P1ATQ3"/>
<name>A0A0P1ATQ3_PLAHL</name>
<reference evidence="3" key="1">
    <citation type="submission" date="2014-09" db="EMBL/GenBank/DDBJ databases">
        <authorList>
            <person name="Sharma Rahul"/>
            <person name="Thines Marco"/>
        </authorList>
    </citation>
    <scope>NUCLEOTIDE SEQUENCE [LARGE SCALE GENOMIC DNA]</scope>
</reference>
<sequence length="399" mass="45519">MSPKRSRTTYHSALTDNARPGGPTTMDMLVRWITKPGNVKRWRLEPRAPLIREVVDAMQEEGLAHRQPPFVRYKLIAIEKQYMTAQKWLLETGMHDAYMKGKATKEVRVHVDNLCPHFQKLDPAFRSVPFGKERAETIELDEFIGEGNGAAERQEMEEIEMAKKVAKPMEKRNTFRDRLLVNKDKNMTLKERQKKASRLEKQIAPSPGYAAARKSLTTGELQENNNTSKKQVSNNHVAEIRGNPTAVQPKAAVAMSEKNVSASAQKRAGRPSHPPEDLSSSMTYDAREIVNGTKEAASRVPIAEREVSDERRTEIQRKRLHEQARRDGHDISKIERGALLKRVNDEEKQRQEVYSLERAKLECELEAKKVQLLFEKAAARQKLDQLGVSQAEIDRIFPL</sequence>
<protein>
    <submittedName>
        <fullName evidence="2">Uncharacterized protein</fullName>
    </submittedName>
</protein>
<evidence type="ECO:0000256" key="1">
    <source>
        <dbReference type="SAM" id="MobiDB-lite"/>
    </source>
</evidence>
<dbReference type="STRING" id="4781.A0A0P1ATQ3"/>
<dbReference type="RefSeq" id="XP_024582075.1">
    <property type="nucleotide sequence ID" value="XM_024716481.1"/>
</dbReference>